<keyword evidence="1 5" id="KW-0820">tRNA-binding</keyword>
<evidence type="ECO:0000313" key="11">
    <source>
        <dbReference type="Proteomes" id="UP000460132"/>
    </source>
</evidence>
<comment type="subunit">
    <text evidence="5">Associates with stalled 50S ribosomal subunits. Binds to RqcP.</text>
</comment>
<dbReference type="EMBL" id="WWFF01000008">
    <property type="protein sequence ID" value="MYN53977.1"/>
    <property type="molecule type" value="Genomic_DNA"/>
</dbReference>
<dbReference type="Pfam" id="PF05670">
    <property type="entry name" value="NFACT-R_1"/>
    <property type="match status" value="1"/>
</dbReference>
<dbReference type="GO" id="GO:0019843">
    <property type="term" value="F:rRNA binding"/>
    <property type="evidence" value="ECO:0007669"/>
    <property type="project" value="UniProtKB-UniRule"/>
</dbReference>
<dbReference type="InterPro" id="IPR008532">
    <property type="entry name" value="NFACT_RNA-bd"/>
</dbReference>
<dbReference type="FunFam" id="2.30.310.10:FF:000004">
    <property type="entry name" value="Fibronectin-binding protein A"/>
    <property type="match status" value="1"/>
</dbReference>
<evidence type="ECO:0000256" key="4">
    <source>
        <dbReference type="ARBA" id="ARBA00022917"/>
    </source>
</evidence>
<organism evidence="9 10">
    <name type="scientific">Lactobacillus crispatus</name>
    <dbReference type="NCBI Taxonomy" id="47770"/>
    <lineage>
        <taxon>Bacteria</taxon>
        <taxon>Bacillati</taxon>
        <taxon>Bacillota</taxon>
        <taxon>Bacilli</taxon>
        <taxon>Lactobacillales</taxon>
        <taxon>Lactobacillaceae</taxon>
        <taxon>Lactobacillus</taxon>
    </lineage>
</organism>
<evidence type="ECO:0000313" key="7">
    <source>
        <dbReference type="EMBL" id="MDT9609848.1"/>
    </source>
</evidence>
<dbReference type="InterPro" id="IPR043682">
    <property type="entry name" value="RqcH_bacterial"/>
</dbReference>
<dbReference type="PANTHER" id="PTHR15239">
    <property type="entry name" value="NUCLEAR EXPORT MEDIATOR FACTOR NEMF"/>
    <property type="match status" value="1"/>
</dbReference>
<evidence type="ECO:0000313" key="9">
    <source>
        <dbReference type="EMBL" id="PJZ16506.1"/>
    </source>
</evidence>
<sequence length="569" mass="66049">MAFDGLFIHSLLKDLVPTLVGGRLSKIYQPFDQDLVLIFRKDRKNYQFLISANAQYPRMYLTKQNIANPDKAPIFVMVLRKYLEGSVLQSIEQVGLGRIVNFHFSNRNELGDQVKLVLSVELMGRHSNVILYNQEDNHIIDLLKRINPDENRARVLLPKAKYELPPLKPGLNGLTLSESEFKQLSSESQPNEIAQKMDGLDKDDRTELLGYLEDDYTYSSFKTFFNQFDNPRAFILKTPRNKRKIFCYLPYHLDLEKESSNPDLNAGLDEFYEYQATRDWVKQRAGQVERVVKNEQKKLTKKVKKLEKQLDLAENSEGYRIKGEILNANLAQVKPGMTKVSLPNYYENNAPLEIKLDPALSPARNAQKYFTRYKKLRDSIKHINEQLRIAKDDIRYFDSIQTAIDNADPQDIDQITDELINQGYLRKQKKNKRRKKITERNLNEFKLSSGKHVLVGKNNYQNDWLTLKKANKSDYWFHVKNMPGSHVILRDDQPTDQDIKEAAEIAAYFSKAKNSAHVQVDYVQDKRVKKPNGAKPGFVIYTGQNSIEVTPEEKEIMNKKLKNKNHRTS</sequence>
<dbReference type="Proteomes" id="UP000231914">
    <property type="component" value="Unassembled WGS sequence"/>
</dbReference>
<dbReference type="EMBL" id="JAVTXN010000032">
    <property type="protein sequence ID" value="MDT9609848.1"/>
    <property type="molecule type" value="Genomic_DNA"/>
</dbReference>
<dbReference type="GO" id="GO:0000049">
    <property type="term" value="F:tRNA binding"/>
    <property type="evidence" value="ECO:0007669"/>
    <property type="project" value="UniProtKB-UniRule"/>
</dbReference>
<dbReference type="HAMAP" id="MF_00844_B">
    <property type="entry name" value="RqcH_B"/>
    <property type="match status" value="1"/>
</dbReference>
<comment type="similarity">
    <text evidence="5">Belongs to the NEMF family.</text>
</comment>
<evidence type="ECO:0000259" key="6">
    <source>
        <dbReference type="Pfam" id="PF05670"/>
    </source>
</evidence>
<dbReference type="Proteomes" id="UP000460132">
    <property type="component" value="Unassembled WGS sequence"/>
</dbReference>
<evidence type="ECO:0000256" key="3">
    <source>
        <dbReference type="ARBA" id="ARBA00022884"/>
    </source>
</evidence>
<dbReference type="AlphaFoldDB" id="A0A2M9WM55"/>
<accession>A0A2M9WM55</accession>
<dbReference type="EMBL" id="MKXG01000156">
    <property type="protein sequence ID" value="PJZ16506.1"/>
    <property type="molecule type" value="Genomic_DNA"/>
</dbReference>
<feature type="domain" description="NFACT RNA-binding" evidence="6">
    <location>
        <begin position="445"/>
        <end position="533"/>
    </location>
</feature>
<dbReference type="Pfam" id="PF05833">
    <property type="entry name" value="NFACT_N"/>
    <property type="match status" value="1"/>
</dbReference>
<evidence type="ECO:0000313" key="8">
    <source>
        <dbReference type="EMBL" id="MYN53977.1"/>
    </source>
</evidence>
<dbReference type="PANTHER" id="PTHR15239:SF6">
    <property type="entry name" value="RIBOSOME QUALITY CONTROL COMPLEX SUBUNIT NEMF"/>
    <property type="match status" value="1"/>
</dbReference>
<feature type="coiled-coil region" evidence="5">
    <location>
        <begin position="289"/>
        <end position="316"/>
    </location>
</feature>
<reference evidence="8 11" key="2">
    <citation type="submission" date="2020-01" db="EMBL/GenBank/DDBJ databases">
        <title>Vaginal microbiome of pregnant Indian women: Insights into the genome of dominants Lactobacillus species.</title>
        <authorList>
            <person name="Das B."/>
            <person name="Mehta O."/>
            <person name="Ghosh T.S."/>
            <person name="Kothidar A."/>
            <person name="Gowtham M.R."/>
            <person name="Mitra R."/>
            <person name="Kshetrapal P."/>
            <person name="Wadhwa N."/>
            <person name="Thiruvengadam R."/>
            <person name="Nair G.B."/>
            <person name="Bhatnagar S."/>
            <person name="Pore S."/>
        </authorList>
    </citation>
    <scope>NUCLEOTIDE SEQUENCE [LARGE SCALE GENOMIC DNA]</scope>
    <source>
        <strain evidence="8 11">Indica2</strain>
    </source>
</reference>
<dbReference type="InterPro" id="IPR051608">
    <property type="entry name" value="RQC_Subunit_NEMF"/>
</dbReference>
<reference evidence="9 10" key="1">
    <citation type="submission" date="2016-10" db="EMBL/GenBank/DDBJ databases">
        <title>WGS of isloates from the oral cavity of healthy individuals.</title>
        <authorList>
            <person name="Sharma S."/>
            <person name="Pal V.K."/>
            <person name="Patil P.B."/>
            <person name="Korpole S."/>
            <person name="Grover V."/>
        </authorList>
    </citation>
    <scope>NUCLEOTIDE SEQUENCE [LARGE SCALE GENOMIC DNA]</scope>
    <source>
        <strain evidence="9 10">DISK12</strain>
    </source>
</reference>
<evidence type="ECO:0000256" key="5">
    <source>
        <dbReference type="HAMAP-Rule" id="MF_00844"/>
    </source>
</evidence>
<dbReference type="Proteomes" id="UP001253287">
    <property type="component" value="Unassembled WGS sequence"/>
</dbReference>
<dbReference type="GO" id="GO:0043023">
    <property type="term" value="F:ribosomal large subunit binding"/>
    <property type="evidence" value="ECO:0007669"/>
    <property type="project" value="UniProtKB-UniRule"/>
</dbReference>
<dbReference type="GO" id="GO:1990112">
    <property type="term" value="C:RQC complex"/>
    <property type="evidence" value="ECO:0007669"/>
    <property type="project" value="TreeGrafter"/>
</dbReference>
<keyword evidence="5" id="KW-0175">Coiled coil</keyword>
<dbReference type="GO" id="GO:0072344">
    <property type="term" value="P:rescue of stalled ribosome"/>
    <property type="evidence" value="ECO:0007669"/>
    <property type="project" value="UniProtKB-UniRule"/>
</dbReference>
<proteinExistence type="inferred from homology"/>
<evidence type="ECO:0000256" key="2">
    <source>
        <dbReference type="ARBA" id="ARBA00022730"/>
    </source>
</evidence>
<comment type="function">
    <text evidence="5">Key component of the ribosome quality control system (RQC), a ribosome-associated complex that mediates the extraction of incompletely synthesized nascent chains from stalled ribosomes and their subsequent degradation. RqcH recruits Ala-charged tRNA, and with RqcP directs the elongation of stalled nascent chains on 50S ribosomal subunits, leading to non-templated C-terminal alanine extensions (Ala tail). The Ala tail promotes nascent chain degradation. May add between 1 and at least 8 Ala residues. Binds to stalled 50S ribosomal subunits.</text>
</comment>
<gene>
    <name evidence="5" type="primary">rqcH</name>
    <name evidence="9" type="ORF">BHU41_09980</name>
    <name evidence="8" type="ORF">GTK63_06590</name>
    <name evidence="7" type="ORF">RON39_06875</name>
</gene>
<evidence type="ECO:0000313" key="10">
    <source>
        <dbReference type="Proteomes" id="UP000231914"/>
    </source>
</evidence>
<keyword evidence="2 5" id="KW-0699">rRNA-binding</keyword>
<keyword evidence="3 5" id="KW-0694">RNA-binding</keyword>
<comment type="caution">
    <text evidence="9">The sequence shown here is derived from an EMBL/GenBank/DDBJ whole genome shotgun (WGS) entry which is preliminary data.</text>
</comment>
<name>A0A2M9WM55_9LACO</name>
<protein>
    <recommendedName>
        <fullName evidence="5">Rqc2 homolog RqcH</fullName>
        <shortName evidence="5">RqcH</shortName>
    </recommendedName>
</protein>
<dbReference type="Gene3D" id="2.30.310.10">
    <property type="entry name" value="ibrinogen binding protein from staphylococcus aureus domain"/>
    <property type="match status" value="1"/>
</dbReference>
<reference evidence="7" key="3">
    <citation type="submission" date="2023-08" db="EMBL/GenBank/DDBJ databases">
        <title>Lactobacillus from the Female Urinary Tract.</title>
        <authorList>
            <person name="Stegman N."/>
            <person name="Jackson B."/>
            <person name="Steiling M."/>
            <person name="Sedano C."/>
            <person name="Wolfe A."/>
            <person name="Putonti C."/>
        </authorList>
    </citation>
    <scope>NUCLEOTIDE SEQUENCE</scope>
    <source>
        <strain evidence="7">UMB5661</strain>
    </source>
</reference>
<keyword evidence="4 5" id="KW-0648">Protein biosynthesis</keyword>
<dbReference type="RefSeq" id="WP_100732979.1">
    <property type="nucleotide sequence ID" value="NZ_JAGSXU010000031.1"/>
</dbReference>
<evidence type="ECO:0000256" key="1">
    <source>
        <dbReference type="ARBA" id="ARBA00022555"/>
    </source>
</evidence>